<dbReference type="AlphaFoldDB" id="A0A3M2LQ69"/>
<dbReference type="GO" id="GO:0003677">
    <property type="term" value="F:DNA binding"/>
    <property type="evidence" value="ECO:0007669"/>
    <property type="project" value="InterPro"/>
</dbReference>
<proteinExistence type="predicted"/>
<feature type="compositionally biased region" description="Basic and acidic residues" evidence="1">
    <location>
        <begin position="33"/>
        <end position="44"/>
    </location>
</feature>
<dbReference type="PROSITE" id="PS50943">
    <property type="entry name" value="HTH_CROC1"/>
    <property type="match status" value="1"/>
</dbReference>
<dbReference type="Gene3D" id="1.10.260.40">
    <property type="entry name" value="lambda repressor-like DNA-binding domains"/>
    <property type="match status" value="1"/>
</dbReference>
<dbReference type="CDD" id="cd00093">
    <property type="entry name" value="HTH_XRE"/>
    <property type="match status" value="1"/>
</dbReference>
<accession>A0A3M2LQ69</accession>
<dbReference type="EMBL" id="RFFG01000065">
    <property type="protein sequence ID" value="RMI39557.1"/>
    <property type="molecule type" value="Genomic_DNA"/>
</dbReference>
<dbReference type="Pfam" id="PF13560">
    <property type="entry name" value="HTH_31"/>
    <property type="match status" value="1"/>
</dbReference>
<name>A0A3M2LQ69_9ACTN</name>
<feature type="compositionally biased region" description="Low complexity" evidence="1">
    <location>
        <begin position="15"/>
        <end position="26"/>
    </location>
</feature>
<comment type="caution">
    <text evidence="3">The sequence shown here is derived from an EMBL/GenBank/DDBJ whole genome shotgun (WGS) entry which is preliminary data.</text>
</comment>
<dbReference type="SMART" id="SM00530">
    <property type="entry name" value="HTH_XRE"/>
    <property type="match status" value="1"/>
</dbReference>
<dbReference type="InterPro" id="IPR010982">
    <property type="entry name" value="Lambda_DNA-bd_dom_sf"/>
</dbReference>
<feature type="region of interest" description="Disordered" evidence="1">
    <location>
        <begin position="1"/>
        <end position="44"/>
    </location>
</feature>
<keyword evidence="4" id="KW-1185">Reference proteome</keyword>
<organism evidence="3 4">
    <name type="scientific">Actinomadura harenae</name>
    <dbReference type="NCBI Taxonomy" id="2483351"/>
    <lineage>
        <taxon>Bacteria</taxon>
        <taxon>Bacillati</taxon>
        <taxon>Actinomycetota</taxon>
        <taxon>Actinomycetes</taxon>
        <taxon>Streptosporangiales</taxon>
        <taxon>Thermomonosporaceae</taxon>
        <taxon>Actinomadura</taxon>
    </lineage>
</organism>
<evidence type="ECO:0000313" key="4">
    <source>
        <dbReference type="Proteomes" id="UP000282674"/>
    </source>
</evidence>
<dbReference type="SUPFAM" id="SSF47413">
    <property type="entry name" value="lambda repressor-like DNA-binding domains"/>
    <property type="match status" value="1"/>
</dbReference>
<evidence type="ECO:0000313" key="3">
    <source>
        <dbReference type="EMBL" id="RMI39557.1"/>
    </source>
</evidence>
<protein>
    <submittedName>
        <fullName evidence="3">XRE family transcriptional regulator</fullName>
    </submittedName>
</protein>
<dbReference type="Proteomes" id="UP000282674">
    <property type="component" value="Unassembled WGS sequence"/>
</dbReference>
<evidence type="ECO:0000259" key="2">
    <source>
        <dbReference type="PROSITE" id="PS50943"/>
    </source>
</evidence>
<reference evidence="3 4" key="1">
    <citation type="submission" date="2018-10" db="EMBL/GenBank/DDBJ databases">
        <title>Isolation from soil.</title>
        <authorList>
            <person name="Hu J."/>
        </authorList>
    </citation>
    <scope>NUCLEOTIDE SEQUENCE [LARGE SCALE GENOMIC DNA]</scope>
    <source>
        <strain evidence="3 4">NEAU-Ht49</strain>
    </source>
</reference>
<sequence length="443" mass="47314">MSPAARSVSGARNPSSVTTLATTSSTRWAPRPYAEKEPSGGVMHDEETIGTRLRRLRRWRGMTLDQLAGQAGLSKSFLSMAERGVRAVDRRSHIAALAAALRVSEAELAGGPHLTADPVQAGPHALIPALRIALTANTLTAPVAERARPLPDLTAEVGRIDRSEYRHSEVAVRLPVLIDELHVHACAADEHVSREALASLVDAFQAATFTSKDLGYADLAHIAALRAAEVAGVLDDAVDQGKADSLRVHTLPTGSREFRLTMAERAADRLEPHAGDPLGLQVLGMLTLAAALSATLAHRFDVAAHWLDEASALASRVPDEPGRNWGAFSSANVAVWRVGLATERGEGGGVLLDLAREVDEDRIAARPGRHATFLADVGRGLARERATMREAQRWLLRAETLAPHKIRNSSAVRESVATMLTRATVDAGGRELRGLAARMGVAH</sequence>
<gene>
    <name evidence="3" type="ORF">EBO15_29295</name>
</gene>
<feature type="domain" description="HTH cro/C1-type" evidence="2">
    <location>
        <begin position="53"/>
        <end position="108"/>
    </location>
</feature>
<dbReference type="InterPro" id="IPR001387">
    <property type="entry name" value="Cro/C1-type_HTH"/>
</dbReference>
<evidence type="ECO:0000256" key="1">
    <source>
        <dbReference type="SAM" id="MobiDB-lite"/>
    </source>
</evidence>